<proteinExistence type="predicted"/>
<accession>A0A371P0M0</accession>
<name>A0A371P0M0_9BACL</name>
<evidence type="ECO:0000313" key="1">
    <source>
        <dbReference type="EMBL" id="REK69421.1"/>
    </source>
</evidence>
<reference evidence="1 2" key="1">
    <citation type="submission" date="2018-08" db="EMBL/GenBank/DDBJ databases">
        <title>Paenibacillus sp. M4BSY-1, whole genome shotgun sequence.</title>
        <authorList>
            <person name="Tuo L."/>
        </authorList>
    </citation>
    <scope>NUCLEOTIDE SEQUENCE [LARGE SCALE GENOMIC DNA]</scope>
    <source>
        <strain evidence="1 2">M4BSY-1</strain>
    </source>
</reference>
<keyword evidence="2" id="KW-1185">Reference proteome</keyword>
<organism evidence="1 2">
    <name type="scientific">Paenibacillus paeoniae</name>
    <dbReference type="NCBI Taxonomy" id="2292705"/>
    <lineage>
        <taxon>Bacteria</taxon>
        <taxon>Bacillati</taxon>
        <taxon>Bacillota</taxon>
        <taxon>Bacilli</taxon>
        <taxon>Bacillales</taxon>
        <taxon>Paenibacillaceae</taxon>
        <taxon>Paenibacillus</taxon>
    </lineage>
</organism>
<dbReference type="AlphaFoldDB" id="A0A371P0M0"/>
<protein>
    <submittedName>
        <fullName evidence="1">Uncharacterized protein</fullName>
    </submittedName>
</protein>
<dbReference type="EMBL" id="QUBQ01000008">
    <property type="protein sequence ID" value="REK69421.1"/>
    <property type="molecule type" value="Genomic_DNA"/>
</dbReference>
<evidence type="ECO:0000313" key="2">
    <source>
        <dbReference type="Proteomes" id="UP000261905"/>
    </source>
</evidence>
<dbReference type="Proteomes" id="UP000261905">
    <property type="component" value="Unassembled WGS sequence"/>
</dbReference>
<sequence>MVEQILTVEHFRDITSNRIGFVAITDKNLKGESCLYYTSYHEVKERYFIIQKVITNRCRNGPYFLTLCPEDAIEHFAPKMHKCIKCFA</sequence>
<gene>
    <name evidence="1" type="ORF">DX130_25040</name>
</gene>
<comment type="caution">
    <text evidence="1">The sequence shown here is derived from an EMBL/GenBank/DDBJ whole genome shotgun (WGS) entry which is preliminary data.</text>
</comment>